<keyword evidence="12" id="KW-0560">Oxidoreductase</keyword>
<evidence type="ECO:0000256" key="8">
    <source>
        <dbReference type="ARBA" id="ARBA00022630"/>
    </source>
</evidence>
<dbReference type="SUPFAM" id="SSF51905">
    <property type="entry name" value="FAD/NAD(P)-binding domain"/>
    <property type="match status" value="1"/>
</dbReference>
<keyword evidence="9" id="KW-0001">2Fe-2S</keyword>
<dbReference type="InterPro" id="IPR007419">
    <property type="entry name" value="BFD-like_2Fe2S-bd_dom"/>
</dbReference>
<keyword evidence="10" id="KW-0479">Metal-binding</keyword>
<dbReference type="PRINTS" id="PR00368">
    <property type="entry name" value="FADPNR"/>
</dbReference>
<dbReference type="SUPFAM" id="SSF50022">
    <property type="entry name" value="ISP domain"/>
    <property type="match status" value="1"/>
</dbReference>
<dbReference type="GO" id="GO:0050660">
    <property type="term" value="F:flavin adenine dinucleotide binding"/>
    <property type="evidence" value="ECO:0007669"/>
    <property type="project" value="InterPro"/>
</dbReference>
<dbReference type="InterPro" id="IPR012744">
    <property type="entry name" value="Nitri_red_NirB"/>
</dbReference>
<dbReference type="Proteomes" id="UP001230188">
    <property type="component" value="Unassembled WGS sequence"/>
</dbReference>
<evidence type="ECO:0000256" key="14">
    <source>
        <dbReference type="ARBA" id="ARBA00023014"/>
    </source>
</evidence>
<dbReference type="InterPro" id="IPR045854">
    <property type="entry name" value="NO2/SO3_Rdtase_4Fe4S_sf"/>
</dbReference>
<keyword evidence="14" id="KW-0411">Iron-sulfur</keyword>
<keyword evidence="15" id="KW-0534">Nitrate assimilation</keyword>
<dbReference type="Gene3D" id="2.102.10.10">
    <property type="entry name" value="Rieske [2Fe-2S] iron-sulphur domain"/>
    <property type="match status" value="1"/>
</dbReference>
<comment type="caution">
    <text evidence="20">The sequence shown here is derived from an EMBL/GenBank/DDBJ whole genome shotgun (WGS) entry which is preliminary data.</text>
</comment>
<name>A0AAD7UHE9_9STRA</name>
<dbReference type="Gene3D" id="3.30.413.10">
    <property type="entry name" value="Sulfite Reductase Hemoprotein, domain 1"/>
    <property type="match status" value="1"/>
</dbReference>
<dbReference type="Pfam" id="PF03460">
    <property type="entry name" value="NIR_SIR_ferr"/>
    <property type="match status" value="1"/>
</dbReference>
<accession>A0AAD7UHE9</accession>
<dbReference type="Pfam" id="PF01077">
    <property type="entry name" value="NIR_SIR"/>
    <property type="match status" value="1"/>
</dbReference>
<dbReference type="InterPro" id="IPR006066">
    <property type="entry name" value="NO2/SO3_Rdtase_FeS/sirohaem_BS"/>
</dbReference>
<evidence type="ECO:0000256" key="13">
    <source>
        <dbReference type="ARBA" id="ARBA00023004"/>
    </source>
</evidence>
<dbReference type="GO" id="GO:0046872">
    <property type="term" value="F:metal ion binding"/>
    <property type="evidence" value="ECO:0007669"/>
    <property type="project" value="UniProtKB-KW"/>
</dbReference>
<dbReference type="EMBL" id="JAQMWT010000262">
    <property type="protein sequence ID" value="KAJ8606625.1"/>
    <property type="molecule type" value="Genomic_DNA"/>
</dbReference>
<evidence type="ECO:0000256" key="4">
    <source>
        <dbReference type="ARBA" id="ARBA00005096"/>
    </source>
</evidence>
<dbReference type="InterPro" id="IPR041575">
    <property type="entry name" value="Rubredoxin_C"/>
</dbReference>
<keyword evidence="13" id="KW-0408">Iron</keyword>
<evidence type="ECO:0000256" key="15">
    <source>
        <dbReference type="ARBA" id="ARBA00023063"/>
    </source>
</evidence>
<dbReference type="GO" id="GO:0042128">
    <property type="term" value="P:nitrate assimilation"/>
    <property type="evidence" value="ECO:0007669"/>
    <property type="project" value="UniProtKB-KW"/>
</dbReference>
<evidence type="ECO:0000256" key="18">
    <source>
        <dbReference type="SAM" id="SignalP"/>
    </source>
</evidence>
<dbReference type="InterPro" id="IPR023753">
    <property type="entry name" value="FAD/NAD-binding_dom"/>
</dbReference>
<dbReference type="GO" id="GO:0008942">
    <property type="term" value="F:nitrite reductase [NAD(P)H] activity"/>
    <property type="evidence" value="ECO:0007669"/>
    <property type="project" value="InterPro"/>
</dbReference>
<dbReference type="InterPro" id="IPR012748">
    <property type="entry name" value="Rieske-like_NirD"/>
</dbReference>
<feature type="signal peptide" evidence="18">
    <location>
        <begin position="1"/>
        <end position="15"/>
    </location>
</feature>
<dbReference type="PANTHER" id="PTHR43809">
    <property type="entry name" value="NITRITE REDUCTASE (NADH) LARGE SUBUNIT"/>
    <property type="match status" value="1"/>
</dbReference>
<proteinExistence type="inferred from homology"/>
<sequence length="1072" mass="115624">MWGVLFAACTAVALQQGGRHARIPVRCSATEGSPKKRVVVIGNGMVGQRFVELCAEKAAAKEADVEIVSFCEERLAAYNRVRLTSWFETRDANALSLVGEYAEDGQGEWYREREDSVTVRVGEKAEKLDLEKKTAVSTSGDVMPYDVAVLATGSYPFVPPIEGKDLKGVFVYRTIDDLEALVAYQKAHGIERAAVIGGGLLGLEAAKALHDLGLATSILEYAPILMCRQIDQGGHDALLSKVEALGLEVKCNARVAEFLGDDQGVVAGVRYSNDGWDDDRVGIVVISAGIRPRDEVAKQSGIETHERGGVIVDDALRTSDPSVYAIGEVALHAGKIYGLVAPGYSMAEIAAENIINQLAGVDDSAPRFEGADMSTKLKLLGCDVASFGNIKESDDTTALVWNDPVADIYRKLLFNKADNRLEGGILVGDASDYSELHALQKSGDSVSQPATLLAPRSALASSSSSSSQSGADEAPTKQICSCNDVSRGALVAACSELGPSATYAELKAMTRAGSGCGGCEPDVKKILSAELEKMGAAVKNHICEHFEYSRPELMALVNSGNLQSFEEALAAHGKGTDGCEICKPAVASMLASLHNEVILTDGRMALQDTNDRSLANMQRGGSYSVVPRVPGGEITPEGLVAMGEVAAKYGLYSKITGAQRIDLFGAAKHQLPDIWEDLGKAGFESGHAYGKALRTVKSCVGSSWCRYGVQNSVDFAIVVENRYKGLRAPHKLKSAVSGCIRECAEASSKDFAMIATDAGYDLYLCGNGGANPRHGVLFASGIDEETVLKYLDRFLMYYCLTGERLERTARWFERLGPNDEVRLQALQDVIIHDKLGLNAEFEARMQHIVDTYHDEWAVVVADPDLRAKFKQFANTDDVQPADEMIEFMDVRGQRRPVDWPADGAPQTMWRPPSDDPFARSEKSWVGFGPSADFPPNLGTPVLYGSTQLAIFNTGKEGKWYATQNLCPHKQAFVLAQGIVGLAGDTPKVACPLHKKQFGLEDGKQIDGDLNIITFPIRLNQETGEVEVELPARDEIDAVLGTSLLKVTCPTEVHVDYNAMPNTTFAAEVVKAR</sequence>
<dbReference type="AlphaFoldDB" id="A0AAD7UHE9"/>
<feature type="region of interest" description="Disordered" evidence="17">
    <location>
        <begin position="896"/>
        <end position="915"/>
    </location>
</feature>
<evidence type="ECO:0000256" key="3">
    <source>
        <dbReference type="ARBA" id="ARBA00001974"/>
    </source>
</evidence>
<protein>
    <recommendedName>
        <fullName evidence="19">Rieske domain-containing protein</fullName>
    </recommendedName>
</protein>
<dbReference type="GO" id="GO:0020037">
    <property type="term" value="F:heme binding"/>
    <property type="evidence" value="ECO:0007669"/>
    <property type="project" value="InterPro"/>
</dbReference>
<evidence type="ECO:0000256" key="6">
    <source>
        <dbReference type="ARBA" id="ARBA00022485"/>
    </source>
</evidence>
<evidence type="ECO:0000256" key="16">
    <source>
        <dbReference type="ARBA" id="ARBA00034078"/>
    </source>
</evidence>
<dbReference type="PROSITE" id="PS00365">
    <property type="entry name" value="NIR_SIR"/>
    <property type="match status" value="1"/>
</dbReference>
<feature type="chain" id="PRO_5042092265" description="Rieske domain-containing protein" evidence="18">
    <location>
        <begin position="16"/>
        <end position="1072"/>
    </location>
</feature>
<dbReference type="NCBIfam" id="TIGR02378">
    <property type="entry name" value="nirD_assim_sml"/>
    <property type="match status" value="1"/>
</dbReference>
<evidence type="ECO:0000256" key="17">
    <source>
        <dbReference type="SAM" id="MobiDB-lite"/>
    </source>
</evidence>
<dbReference type="SUPFAM" id="SSF56014">
    <property type="entry name" value="Nitrite and sulphite reductase 4Fe-4S domain-like"/>
    <property type="match status" value="1"/>
</dbReference>
<dbReference type="InterPro" id="IPR041854">
    <property type="entry name" value="BFD-like_2Fe2S-bd_dom_sf"/>
</dbReference>
<feature type="domain" description="Rieske" evidence="19">
    <location>
        <begin position="925"/>
        <end position="1025"/>
    </location>
</feature>
<keyword evidence="6" id="KW-0004">4Fe-4S</keyword>
<dbReference type="GO" id="GO:0050661">
    <property type="term" value="F:NADP binding"/>
    <property type="evidence" value="ECO:0007669"/>
    <property type="project" value="InterPro"/>
</dbReference>
<dbReference type="CDD" id="cd19944">
    <property type="entry name" value="NirB_Fer2_BFD-like_2"/>
    <property type="match status" value="1"/>
</dbReference>
<dbReference type="SUPFAM" id="SSF55124">
    <property type="entry name" value="Nitrite/Sulfite reductase N-terminal domain-like"/>
    <property type="match status" value="1"/>
</dbReference>
<evidence type="ECO:0000256" key="11">
    <source>
        <dbReference type="ARBA" id="ARBA00022827"/>
    </source>
</evidence>
<keyword evidence="8" id="KW-0285">Flavoprotein</keyword>
<evidence type="ECO:0000256" key="5">
    <source>
        <dbReference type="ARBA" id="ARBA00010429"/>
    </source>
</evidence>
<keyword evidence="21" id="KW-1185">Reference proteome</keyword>
<evidence type="ECO:0000259" key="19">
    <source>
        <dbReference type="PROSITE" id="PS51296"/>
    </source>
</evidence>
<keyword evidence="7" id="KW-0349">Heme</keyword>
<dbReference type="Gene3D" id="1.10.10.1100">
    <property type="entry name" value="BFD-like [2Fe-2S]-binding domain"/>
    <property type="match status" value="1"/>
</dbReference>
<evidence type="ECO:0000256" key="10">
    <source>
        <dbReference type="ARBA" id="ARBA00022723"/>
    </source>
</evidence>
<evidence type="ECO:0000256" key="9">
    <source>
        <dbReference type="ARBA" id="ARBA00022714"/>
    </source>
</evidence>
<comment type="cofactor">
    <cofactor evidence="16">
        <name>[2Fe-2S] cluster</name>
        <dbReference type="ChEBI" id="CHEBI:190135"/>
    </cofactor>
</comment>
<comment type="pathway">
    <text evidence="4">Nitrogen metabolism; nitrate reduction (assimilation).</text>
</comment>
<dbReference type="PANTHER" id="PTHR43809:SF1">
    <property type="entry name" value="NITRITE REDUCTASE (NADH) LARGE SUBUNIT"/>
    <property type="match status" value="1"/>
</dbReference>
<dbReference type="PRINTS" id="PR00411">
    <property type="entry name" value="PNDRDTASEI"/>
</dbReference>
<dbReference type="InterPro" id="IPR036188">
    <property type="entry name" value="FAD/NAD-bd_sf"/>
</dbReference>
<dbReference type="NCBIfam" id="NF011565">
    <property type="entry name" value="PRK14989.1"/>
    <property type="match status" value="1"/>
</dbReference>
<dbReference type="Pfam" id="PF04324">
    <property type="entry name" value="Fer2_BFD"/>
    <property type="match status" value="1"/>
</dbReference>
<dbReference type="InterPro" id="IPR036136">
    <property type="entry name" value="Nit/Sulf_reduc_fer-like_dom_sf"/>
</dbReference>
<comment type="cofactor">
    <cofactor evidence="3">
        <name>FAD</name>
        <dbReference type="ChEBI" id="CHEBI:57692"/>
    </cofactor>
</comment>
<reference evidence="20" key="1">
    <citation type="submission" date="2023-01" db="EMBL/GenBank/DDBJ databases">
        <title>Metagenome sequencing of chrysophaentin producing Chrysophaeum taylorii.</title>
        <authorList>
            <person name="Davison J."/>
            <person name="Bewley C."/>
        </authorList>
    </citation>
    <scope>NUCLEOTIDE SEQUENCE</scope>
    <source>
        <strain evidence="20">NIES-1699</strain>
    </source>
</reference>
<dbReference type="Pfam" id="PF07992">
    <property type="entry name" value="Pyr_redox_2"/>
    <property type="match status" value="1"/>
</dbReference>
<dbReference type="GO" id="GO:0051537">
    <property type="term" value="F:2 iron, 2 sulfur cluster binding"/>
    <property type="evidence" value="ECO:0007669"/>
    <property type="project" value="UniProtKB-KW"/>
</dbReference>
<keyword evidence="18" id="KW-0732">Signal</keyword>
<evidence type="ECO:0000313" key="21">
    <source>
        <dbReference type="Proteomes" id="UP001230188"/>
    </source>
</evidence>
<dbReference type="Pfam" id="PF13806">
    <property type="entry name" value="Rieske_2"/>
    <property type="match status" value="1"/>
</dbReference>
<dbReference type="GO" id="GO:0051539">
    <property type="term" value="F:4 iron, 4 sulfur cluster binding"/>
    <property type="evidence" value="ECO:0007669"/>
    <property type="project" value="UniProtKB-KW"/>
</dbReference>
<dbReference type="Gene3D" id="3.30.390.30">
    <property type="match status" value="1"/>
</dbReference>
<comment type="similarity">
    <text evidence="5">Belongs to the nitrite and sulfite reductase 4Fe-4S domain family.</text>
</comment>
<evidence type="ECO:0000256" key="7">
    <source>
        <dbReference type="ARBA" id="ARBA00022617"/>
    </source>
</evidence>
<organism evidence="20 21">
    <name type="scientific">Chrysophaeum taylorii</name>
    <dbReference type="NCBI Taxonomy" id="2483200"/>
    <lineage>
        <taxon>Eukaryota</taxon>
        <taxon>Sar</taxon>
        <taxon>Stramenopiles</taxon>
        <taxon>Ochrophyta</taxon>
        <taxon>Pelagophyceae</taxon>
        <taxon>Pelagomonadales</taxon>
        <taxon>Pelagomonadaceae</taxon>
        <taxon>Chrysophaeum</taxon>
    </lineage>
</organism>
<dbReference type="PROSITE" id="PS51296">
    <property type="entry name" value="RIESKE"/>
    <property type="match status" value="1"/>
</dbReference>
<comment type="cofactor">
    <cofactor evidence="1">
        <name>siroheme</name>
        <dbReference type="ChEBI" id="CHEBI:60052"/>
    </cofactor>
</comment>
<keyword evidence="11" id="KW-0274">FAD</keyword>
<dbReference type="InterPro" id="IPR036922">
    <property type="entry name" value="Rieske_2Fe-2S_sf"/>
</dbReference>
<dbReference type="InterPro" id="IPR052034">
    <property type="entry name" value="NasD-like"/>
</dbReference>
<comment type="cofactor">
    <cofactor evidence="2">
        <name>[4Fe-4S] cluster</name>
        <dbReference type="ChEBI" id="CHEBI:49883"/>
    </cofactor>
</comment>
<evidence type="ECO:0000256" key="12">
    <source>
        <dbReference type="ARBA" id="ARBA00023002"/>
    </source>
</evidence>
<dbReference type="Pfam" id="PF18267">
    <property type="entry name" value="Rubredoxin_C"/>
    <property type="match status" value="1"/>
</dbReference>
<evidence type="ECO:0000313" key="20">
    <source>
        <dbReference type="EMBL" id="KAJ8606625.1"/>
    </source>
</evidence>
<evidence type="ECO:0000256" key="2">
    <source>
        <dbReference type="ARBA" id="ARBA00001966"/>
    </source>
</evidence>
<dbReference type="InterPro" id="IPR006067">
    <property type="entry name" value="NO2/SO3_Rdtase_4Fe4S_dom"/>
</dbReference>
<gene>
    <name evidence="20" type="ORF">CTAYLR_008381</name>
</gene>
<dbReference type="InterPro" id="IPR017941">
    <property type="entry name" value="Rieske_2Fe-2S"/>
</dbReference>
<evidence type="ECO:0000256" key="1">
    <source>
        <dbReference type="ARBA" id="ARBA00001929"/>
    </source>
</evidence>
<dbReference type="NCBIfam" id="TIGR02374">
    <property type="entry name" value="nitri_red_nirB"/>
    <property type="match status" value="1"/>
</dbReference>
<dbReference type="Gene3D" id="3.50.50.60">
    <property type="entry name" value="FAD/NAD(P)-binding domain"/>
    <property type="match status" value="2"/>
</dbReference>
<dbReference type="InterPro" id="IPR005117">
    <property type="entry name" value="NiRdtase/SiRdtase_haem-b_fer"/>
</dbReference>
<dbReference type="InterPro" id="IPR016156">
    <property type="entry name" value="FAD/NAD-linked_Rdtase_dimer_sf"/>
</dbReference>